<dbReference type="RefSeq" id="WP_036029093.1">
    <property type="nucleotide sequence ID" value="NZ_CADEPT010000008.1"/>
</dbReference>
<dbReference type="GeneID" id="66461751"/>
<name>A0AB38TXS9_BURGA</name>
<feature type="chain" id="PRO_5044280014" evidence="1">
    <location>
        <begin position="20"/>
        <end position="179"/>
    </location>
</feature>
<dbReference type="Proteomes" id="UP001059745">
    <property type="component" value="Chromosome 2"/>
</dbReference>
<keyword evidence="1" id="KW-0732">Signal</keyword>
<protein>
    <submittedName>
        <fullName evidence="2">Uncharacterized protein</fullName>
    </submittedName>
</protein>
<dbReference type="AlphaFoldDB" id="A0AB38TXS9"/>
<gene>
    <name evidence="2" type="ORF">NYZ96_27865</name>
</gene>
<evidence type="ECO:0000313" key="2">
    <source>
        <dbReference type="EMBL" id="UWX72254.1"/>
    </source>
</evidence>
<sequence length="179" mass="19372">MKKFVATMSLALCMPFAQAADPHRVPAGAEVKLTEGTTDVALAGKTVRIVKGYVGSPTAHGYATFTSYLLPAKAGGTWLQIPVDLPDSTEPEFRTAESADSNVQAIAMYRLDGALYAVQAAKTGATAPDLYLKPEPVTLKVYRFNEDPDYARFKLVQTVRSQSTYLNASDALAREFFAK</sequence>
<organism evidence="2 3">
    <name type="scientific">Burkholderia gladioli</name>
    <name type="common">Pseudomonas marginata</name>
    <name type="synonym">Phytomonas marginata</name>
    <dbReference type="NCBI Taxonomy" id="28095"/>
    <lineage>
        <taxon>Bacteria</taxon>
        <taxon>Pseudomonadati</taxon>
        <taxon>Pseudomonadota</taxon>
        <taxon>Betaproteobacteria</taxon>
        <taxon>Burkholderiales</taxon>
        <taxon>Burkholderiaceae</taxon>
        <taxon>Burkholderia</taxon>
    </lineage>
</organism>
<proteinExistence type="predicted"/>
<reference evidence="2" key="1">
    <citation type="submission" date="2022-09" db="EMBL/GenBank/DDBJ databases">
        <title>Genomic of Burkholderia gladioli.</title>
        <authorList>
            <person name="Wu H."/>
        </authorList>
    </citation>
    <scope>NUCLEOTIDE SEQUENCE</scope>
    <source>
        <strain evidence="2">ZN-S4</strain>
    </source>
</reference>
<feature type="signal peptide" evidence="1">
    <location>
        <begin position="1"/>
        <end position="19"/>
    </location>
</feature>
<accession>A0AB38TXS9</accession>
<evidence type="ECO:0000313" key="3">
    <source>
        <dbReference type="Proteomes" id="UP001059745"/>
    </source>
</evidence>
<evidence type="ECO:0000256" key="1">
    <source>
        <dbReference type="SAM" id="SignalP"/>
    </source>
</evidence>
<dbReference type="EMBL" id="CP104215">
    <property type="protein sequence ID" value="UWX72254.1"/>
    <property type="molecule type" value="Genomic_DNA"/>
</dbReference>